<dbReference type="PANTHER" id="PTHR42743:SF10">
    <property type="entry name" value="D-ALANINE AMINOTRANSFERASE"/>
    <property type="match status" value="1"/>
</dbReference>
<proteinExistence type="inferred from homology"/>
<dbReference type="Pfam" id="PF01063">
    <property type="entry name" value="Aminotran_4"/>
    <property type="match status" value="1"/>
</dbReference>
<evidence type="ECO:0000256" key="1">
    <source>
        <dbReference type="ARBA" id="ARBA00001933"/>
    </source>
</evidence>
<dbReference type="CDD" id="cd01558">
    <property type="entry name" value="D-AAT_like"/>
    <property type="match status" value="1"/>
</dbReference>
<accession>A0A9D1PLH7</accession>
<comment type="subunit">
    <text evidence="3">Homodimer.</text>
</comment>
<dbReference type="EC" id="2.6.1.21" evidence="4"/>
<dbReference type="InterPro" id="IPR005784">
    <property type="entry name" value="D_amino_transT"/>
</dbReference>
<dbReference type="GO" id="GO:0046394">
    <property type="term" value="P:carboxylic acid biosynthetic process"/>
    <property type="evidence" value="ECO:0007669"/>
    <property type="project" value="UniProtKB-ARBA"/>
</dbReference>
<evidence type="ECO:0000256" key="7">
    <source>
        <dbReference type="ARBA" id="ARBA00022679"/>
    </source>
</evidence>
<dbReference type="Proteomes" id="UP000823937">
    <property type="component" value="Unassembled WGS sequence"/>
</dbReference>
<comment type="catalytic activity">
    <reaction evidence="12">
        <text>D-alanine + 2-oxoglutarate = D-glutamate + pyruvate</text>
        <dbReference type="Rhea" id="RHEA:15869"/>
        <dbReference type="ChEBI" id="CHEBI:15361"/>
        <dbReference type="ChEBI" id="CHEBI:16810"/>
        <dbReference type="ChEBI" id="CHEBI:29986"/>
        <dbReference type="ChEBI" id="CHEBI:57416"/>
        <dbReference type="EC" id="2.6.1.21"/>
    </reaction>
</comment>
<dbReference type="EMBL" id="DXHX01000014">
    <property type="protein sequence ID" value="HIV73594.1"/>
    <property type="molecule type" value="Genomic_DNA"/>
</dbReference>
<evidence type="ECO:0000313" key="14">
    <source>
        <dbReference type="Proteomes" id="UP000823937"/>
    </source>
</evidence>
<evidence type="ECO:0000256" key="8">
    <source>
        <dbReference type="ARBA" id="ARBA00022898"/>
    </source>
</evidence>
<reference evidence="13" key="1">
    <citation type="journal article" date="2021" name="PeerJ">
        <title>Extensive microbial diversity within the chicken gut microbiome revealed by metagenomics and culture.</title>
        <authorList>
            <person name="Gilroy R."/>
            <person name="Ravi A."/>
            <person name="Getino M."/>
            <person name="Pursley I."/>
            <person name="Horton D.L."/>
            <person name="Alikhan N.F."/>
            <person name="Baker D."/>
            <person name="Gharbi K."/>
            <person name="Hall N."/>
            <person name="Watson M."/>
            <person name="Adriaenssens E.M."/>
            <person name="Foster-Nyarko E."/>
            <person name="Jarju S."/>
            <person name="Secka A."/>
            <person name="Antonio M."/>
            <person name="Oren A."/>
            <person name="Chaudhuri R.R."/>
            <person name="La Ragione R."/>
            <person name="Hildebrand F."/>
            <person name="Pallen M.J."/>
        </authorList>
    </citation>
    <scope>NUCLEOTIDE SEQUENCE</scope>
    <source>
        <strain evidence="13">CHK169-2315</strain>
    </source>
</reference>
<evidence type="ECO:0000256" key="12">
    <source>
        <dbReference type="ARBA" id="ARBA00047911"/>
    </source>
</evidence>
<dbReference type="FunFam" id="3.20.10.10:FF:000002">
    <property type="entry name" value="D-alanine aminotransferase"/>
    <property type="match status" value="1"/>
</dbReference>
<evidence type="ECO:0000256" key="2">
    <source>
        <dbReference type="ARBA" id="ARBA00009320"/>
    </source>
</evidence>
<dbReference type="SUPFAM" id="SSF56752">
    <property type="entry name" value="D-aminoacid aminotransferase-like PLP-dependent enzymes"/>
    <property type="match status" value="1"/>
</dbReference>
<evidence type="ECO:0000313" key="13">
    <source>
        <dbReference type="EMBL" id="HIV73594.1"/>
    </source>
</evidence>
<reference evidence="13" key="2">
    <citation type="submission" date="2021-04" db="EMBL/GenBank/DDBJ databases">
        <authorList>
            <person name="Gilroy R."/>
        </authorList>
    </citation>
    <scope>NUCLEOTIDE SEQUENCE</scope>
    <source>
        <strain evidence="13">CHK169-2315</strain>
    </source>
</reference>
<keyword evidence="7 13" id="KW-0808">Transferase</keyword>
<dbReference type="GO" id="GO:0030170">
    <property type="term" value="F:pyridoxal phosphate binding"/>
    <property type="evidence" value="ECO:0007669"/>
    <property type="project" value="InterPro"/>
</dbReference>
<dbReference type="AlphaFoldDB" id="A0A9D1PLH7"/>
<dbReference type="GO" id="GO:0047810">
    <property type="term" value="F:D-alanine-2-oxoglutarate aminotransferase activity"/>
    <property type="evidence" value="ECO:0007669"/>
    <property type="project" value="UniProtKB-EC"/>
</dbReference>
<comment type="caution">
    <text evidence="13">The sequence shown here is derived from an EMBL/GenBank/DDBJ whole genome shotgun (WGS) entry which is preliminary data.</text>
</comment>
<name>A0A9D1PLH7_9BACI</name>
<dbReference type="GO" id="GO:0008652">
    <property type="term" value="P:amino acid biosynthetic process"/>
    <property type="evidence" value="ECO:0007669"/>
    <property type="project" value="UniProtKB-ARBA"/>
</dbReference>
<evidence type="ECO:0000256" key="10">
    <source>
        <dbReference type="ARBA" id="ARBA00033316"/>
    </source>
</evidence>
<comment type="similarity">
    <text evidence="2">Belongs to the class-IV pyridoxal-phosphate-dependent aminotransferase family.</text>
</comment>
<dbReference type="PANTHER" id="PTHR42743">
    <property type="entry name" value="AMINO-ACID AMINOTRANSFERASE"/>
    <property type="match status" value="1"/>
</dbReference>
<organism evidence="13 14">
    <name type="scientific">Candidatus Pseudogracilibacillus intestinigallinarum</name>
    <dbReference type="NCBI Taxonomy" id="2838742"/>
    <lineage>
        <taxon>Bacteria</taxon>
        <taxon>Bacillati</taxon>
        <taxon>Bacillota</taxon>
        <taxon>Bacilli</taxon>
        <taxon>Bacillales</taxon>
        <taxon>Bacillaceae</taxon>
        <taxon>Pseudogracilibacillus</taxon>
    </lineage>
</organism>
<evidence type="ECO:0000256" key="11">
    <source>
        <dbReference type="ARBA" id="ARBA00033391"/>
    </source>
</evidence>
<dbReference type="InterPro" id="IPR043132">
    <property type="entry name" value="BCAT-like_C"/>
</dbReference>
<evidence type="ECO:0000256" key="3">
    <source>
        <dbReference type="ARBA" id="ARBA00011738"/>
    </source>
</evidence>
<dbReference type="InterPro" id="IPR043131">
    <property type="entry name" value="BCAT-like_N"/>
</dbReference>
<comment type="cofactor">
    <cofactor evidence="1">
        <name>pyridoxal 5'-phosphate</name>
        <dbReference type="ChEBI" id="CHEBI:597326"/>
    </cofactor>
</comment>
<protein>
    <recommendedName>
        <fullName evidence="5">D-alanine aminotransferase</fullName>
        <ecNumber evidence="4">2.6.1.21</ecNumber>
    </recommendedName>
    <alternativeName>
        <fullName evidence="11">D-amino acid aminotransferase</fullName>
    </alternativeName>
    <alternativeName>
        <fullName evidence="9">D-amino acid transaminase</fullName>
    </alternativeName>
    <alternativeName>
        <fullName evidence="10">D-aspartate aminotransferase</fullName>
    </alternativeName>
</protein>
<keyword evidence="6 13" id="KW-0032">Aminotransferase</keyword>
<sequence length="287" mass="32689">MSTYSIILSQDKFVHKDSLHFPYEERALQFGDGVYEVIRVYNGEPYLFESHVDRLYRSLAAIKIDLKIEKETLSSLLKELIERNNVEEDCFIYLQVSRGSGTRIHHFPTDMEPNLYAYIQKQPRNIDNVTNGVRTIIVEDIRWKNCYIKSLNLLPNVLAKQAAAEKGCYEAIQHIDGVVTECASSNVYLVKNGKVYTHPATNRILNGCVRMAVKEFCEKLDIPFIEEAFTLDDIHEADEMFLTSSNSEVSPIIEVDGKMIQDGKPGPVSTLLQETYEKDANISVKLA</sequence>
<dbReference type="GO" id="GO:0046416">
    <property type="term" value="P:D-amino acid metabolic process"/>
    <property type="evidence" value="ECO:0007669"/>
    <property type="project" value="InterPro"/>
</dbReference>
<dbReference type="InterPro" id="IPR036038">
    <property type="entry name" value="Aminotransferase-like"/>
</dbReference>
<dbReference type="InterPro" id="IPR001544">
    <property type="entry name" value="Aminotrans_IV"/>
</dbReference>
<evidence type="ECO:0000256" key="6">
    <source>
        <dbReference type="ARBA" id="ARBA00022576"/>
    </source>
</evidence>
<dbReference type="NCBIfam" id="TIGR01121">
    <property type="entry name" value="D_amino_aminoT"/>
    <property type="match status" value="1"/>
</dbReference>
<dbReference type="GO" id="GO:0005829">
    <property type="term" value="C:cytosol"/>
    <property type="evidence" value="ECO:0007669"/>
    <property type="project" value="TreeGrafter"/>
</dbReference>
<dbReference type="InterPro" id="IPR050571">
    <property type="entry name" value="Class-IV_PLP-Dep_Aminotrnsfr"/>
</dbReference>
<evidence type="ECO:0000256" key="5">
    <source>
        <dbReference type="ARBA" id="ARBA00021779"/>
    </source>
</evidence>
<keyword evidence="8" id="KW-0663">Pyridoxal phosphate</keyword>
<gene>
    <name evidence="13" type="primary">dat</name>
    <name evidence="13" type="ORF">H9895_00755</name>
</gene>
<evidence type="ECO:0000256" key="9">
    <source>
        <dbReference type="ARBA" id="ARBA00030138"/>
    </source>
</evidence>
<evidence type="ECO:0000256" key="4">
    <source>
        <dbReference type="ARBA" id="ARBA00012874"/>
    </source>
</evidence>
<dbReference type="Gene3D" id="3.20.10.10">
    <property type="entry name" value="D-amino Acid Aminotransferase, subunit A, domain 2"/>
    <property type="match status" value="1"/>
</dbReference>
<dbReference type="Gene3D" id="3.30.470.10">
    <property type="match status" value="1"/>
</dbReference>